<dbReference type="RefSeq" id="WP_322188193.1">
    <property type="nucleotide sequence ID" value="NZ_JAXLPB010000005.1"/>
</dbReference>
<dbReference type="Pfam" id="PF00459">
    <property type="entry name" value="Inositol_P"/>
    <property type="match status" value="1"/>
</dbReference>
<comment type="caution">
    <text evidence="2">The sequence shown here is derived from an EMBL/GenBank/DDBJ whole genome shotgun (WGS) entry which is preliminary data.</text>
</comment>
<dbReference type="InterPro" id="IPR000760">
    <property type="entry name" value="Inositol_monophosphatase-like"/>
</dbReference>
<dbReference type="EMBL" id="JAXLPB010000005">
    <property type="protein sequence ID" value="MDY8110525.1"/>
    <property type="molecule type" value="Genomic_DNA"/>
</dbReference>
<dbReference type="PANTHER" id="PTHR20854:SF4">
    <property type="entry name" value="INOSITOL-1-MONOPHOSPHATASE-RELATED"/>
    <property type="match status" value="1"/>
</dbReference>
<evidence type="ECO:0000313" key="3">
    <source>
        <dbReference type="Proteomes" id="UP001294412"/>
    </source>
</evidence>
<dbReference type="PRINTS" id="PR00377">
    <property type="entry name" value="IMPHPHTASES"/>
</dbReference>
<protein>
    <submittedName>
        <fullName evidence="2">Inositol monophosphatase</fullName>
    </submittedName>
</protein>
<organism evidence="2 3">
    <name type="scientific">Fulvimarina uroteuthidis</name>
    <dbReference type="NCBI Taxonomy" id="3098149"/>
    <lineage>
        <taxon>Bacteria</taxon>
        <taxon>Pseudomonadati</taxon>
        <taxon>Pseudomonadota</taxon>
        <taxon>Alphaproteobacteria</taxon>
        <taxon>Hyphomicrobiales</taxon>
        <taxon>Aurantimonadaceae</taxon>
        <taxon>Fulvimarina</taxon>
    </lineage>
</organism>
<sequence>MADNPIDLDRLTEILKRAGAETIMPSFRNLEDGAVREKSSAIDLVTEADEAAERFIKTEIDRLSSGILFVGEESTAKDRSLLDKIADADVAVIVDPIDGTSNFAAGIAMFSVMAAVTVKGEVVSAVVHDPVTGDTVRAEKGGGTYWLLANGDSRKTRVNWPVPLDESIGIVSSTYFEPKARSALFRRLDQVRVVANYRNSGHEYRMLATGGCHFNLYGQVMPWDHAPGTLLVSEAGGHVAFADGEPYHPSRHHGVLVSACSRQTHRSVTTKILGIERPLS</sequence>
<dbReference type="Gene3D" id="3.30.540.10">
    <property type="entry name" value="Fructose-1,6-Bisphosphatase, subunit A, domain 1"/>
    <property type="match status" value="1"/>
</dbReference>
<keyword evidence="3" id="KW-1185">Reference proteome</keyword>
<name>A0ABU5I573_9HYPH</name>
<dbReference type="Proteomes" id="UP001294412">
    <property type="component" value="Unassembled WGS sequence"/>
</dbReference>
<gene>
    <name evidence="2" type="ORF">U0C82_15390</name>
</gene>
<evidence type="ECO:0000313" key="2">
    <source>
        <dbReference type="EMBL" id="MDY8110525.1"/>
    </source>
</evidence>
<accession>A0ABU5I573</accession>
<evidence type="ECO:0000256" key="1">
    <source>
        <dbReference type="ARBA" id="ARBA00009759"/>
    </source>
</evidence>
<comment type="similarity">
    <text evidence="1">Belongs to the inositol monophosphatase superfamily.</text>
</comment>
<dbReference type="SUPFAM" id="SSF56655">
    <property type="entry name" value="Carbohydrate phosphatase"/>
    <property type="match status" value="1"/>
</dbReference>
<dbReference type="PANTHER" id="PTHR20854">
    <property type="entry name" value="INOSITOL MONOPHOSPHATASE"/>
    <property type="match status" value="1"/>
</dbReference>
<reference evidence="2 3" key="1">
    <citation type="submission" date="2023-12" db="EMBL/GenBank/DDBJ databases">
        <title>Description of Novel Strain Fulvimarina sp. 2208YS6-2-32 isolated from Uroteuthis (Photololigo) edulis.</title>
        <authorList>
            <person name="Park J.-S."/>
        </authorList>
    </citation>
    <scope>NUCLEOTIDE SEQUENCE [LARGE SCALE GENOMIC DNA]</scope>
    <source>
        <strain evidence="2 3">2208YS6-2-32</strain>
    </source>
</reference>
<dbReference type="Gene3D" id="3.40.190.80">
    <property type="match status" value="1"/>
</dbReference>
<proteinExistence type="inferred from homology"/>